<dbReference type="Pfam" id="PF13614">
    <property type="entry name" value="AAA_31"/>
    <property type="match status" value="1"/>
</dbReference>
<dbReference type="InterPro" id="IPR025669">
    <property type="entry name" value="AAA_dom"/>
</dbReference>
<dbReference type="RefSeq" id="WP_004282011.1">
    <property type="nucleotide sequence ID" value="NZ_JAIWTW010000102.1"/>
</dbReference>
<evidence type="ECO:0000313" key="2">
    <source>
        <dbReference type="EMBL" id="AOB42321.1"/>
    </source>
</evidence>
<dbReference type="SUPFAM" id="SSF52540">
    <property type="entry name" value="P-loop containing nucleoside triphosphate hydrolases"/>
    <property type="match status" value="1"/>
</dbReference>
<dbReference type="CDD" id="cd02042">
    <property type="entry name" value="ParAB_family"/>
    <property type="match status" value="1"/>
</dbReference>
<dbReference type="PANTHER" id="PTHR13696:SF99">
    <property type="entry name" value="COBYRINIC ACID AC-DIAMIDE SYNTHASE"/>
    <property type="match status" value="1"/>
</dbReference>
<geneLocation type="plasmid" evidence="2">
    <name>IHIT7853-OXA-23</name>
</geneLocation>
<dbReference type="AlphaFoldDB" id="A0A1B2RCH9"/>
<evidence type="ECO:0000259" key="1">
    <source>
        <dbReference type="Pfam" id="PF13614"/>
    </source>
</evidence>
<name>A0A1B2RCH9_ACIBA</name>
<proteinExistence type="predicted"/>
<accession>A0A1B2RCH9</accession>
<dbReference type="InterPro" id="IPR050678">
    <property type="entry name" value="DNA_Partitioning_ATPase"/>
</dbReference>
<dbReference type="InterPro" id="IPR027417">
    <property type="entry name" value="P-loop_NTPase"/>
</dbReference>
<dbReference type="EMBL" id="KX118105">
    <property type="protein sequence ID" value="AOB42321.1"/>
    <property type="molecule type" value="Genomic_DNA"/>
</dbReference>
<dbReference type="PANTHER" id="PTHR13696">
    <property type="entry name" value="P-LOOP CONTAINING NUCLEOSIDE TRIPHOSPHATE HYDROLASE"/>
    <property type="match status" value="1"/>
</dbReference>
<dbReference type="Gene3D" id="3.40.50.300">
    <property type="entry name" value="P-loop containing nucleotide triphosphate hydrolases"/>
    <property type="match status" value="1"/>
</dbReference>
<feature type="domain" description="AAA" evidence="1">
    <location>
        <begin position="13"/>
        <end position="176"/>
    </location>
</feature>
<organism evidence="2">
    <name type="scientific">Acinetobacter baumannii</name>
    <dbReference type="NCBI Taxonomy" id="470"/>
    <lineage>
        <taxon>Bacteria</taxon>
        <taxon>Pseudomonadati</taxon>
        <taxon>Pseudomonadota</taxon>
        <taxon>Gammaproteobacteria</taxon>
        <taxon>Moraxellales</taxon>
        <taxon>Moraxellaceae</taxon>
        <taxon>Acinetobacter</taxon>
        <taxon>Acinetobacter calcoaceticus/baumannii complex</taxon>
    </lineage>
</organism>
<reference evidence="2" key="1">
    <citation type="journal article" date="2016" name="Gut Pathog.">
        <title>Genome sequence of OXA-23 producing Acinetobacter baumannii IHIT7853, a carbapenem-resistant strain from a cat belonging to international clone IC1.</title>
        <authorList>
            <person name="Ewers C."/>
            <person name="Klotz P."/>
            <person name="Scheufen S."/>
            <person name="Leidner U."/>
            <person name="Gottig S."/>
            <person name="Semmler T."/>
        </authorList>
    </citation>
    <scope>NUCLEOTIDE SEQUENCE</scope>
    <source>
        <strain evidence="2">IHIT7853</strain>
        <plasmid evidence="2">IHIT7853-OXA-23</plasmid>
    </source>
</reference>
<keyword evidence="2" id="KW-0614">Plasmid</keyword>
<sequence length="256" mass="28767">MDIKNSKNPTVALTVANQKGGVGKTVLASNAAIYAEKAYRVVVIDLDPQMNASKVFARRGYKENYTFDLFQKELDFSEIGLNDNNAIFKASPELLNLQDLDLDLFAKNIQNLKQHHENLFIVFDTPPVAGALQIISLVCGDYLISPIEMKEFSIDGVSQIINTFQNVKEQHNPGLEFLGMVASRVKRGSPLQVEILSSLKENYGNMLFKSEIYERQVIDEAVTDGKAVWELSKSKETGKLMKQLLSEVFEKIEKMQ</sequence>
<protein>
    <submittedName>
        <fullName evidence="2">Chromosome (Plasmid) partitioning protein ParA</fullName>
    </submittedName>
</protein>